<accession>A0ABM7WQP6</accession>
<protein>
    <submittedName>
        <fullName evidence="2">Uncharacterized protein</fullName>
    </submittedName>
</protein>
<keyword evidence="3" id="KW-1185">Reference proteome</keyword>
<dbReference type="Proteomes" id="UP001162891">
    <property type="component" value="Chromosome"/>
</dbReference>
<proteinExistence type="predicted"/>
<reference evidence="3" key="1">
    <citation type="journal article" date="2022" name="Int. J. Syst. Evol. Microbiol.">
        <title>Anaeromyxobacter oryzae sp. nov., Anaeromyxobacter diazotrophicus sp. nov. and Anaeromyxobacter paludicola sp. nov., isolated from paddy soils.</title>
        <authorList>
            <person name="Itoh H."/>
            <person name="Xu Z."/>
            <person name="Mise K."/>
            <person name="Masuda Y."/>
            <person name="Ushijima N."/>
            <person name="Hayakawa C."/>
            <person name="Shiratori Y."/>
            <person name="Senoo K."/>
        </authorList>
    </citation>
    <scope>NUCLEOTIDE SEQUENCE [LARGE SCALE GENOMIC DNA]</scope>
    <source>
        <strain evidence="3">Red232</strain>
    </source>
</reference>
<evidence type="ECO:0000256" key="1">
    <source>
        <dbReference type="SAM" id="MobiDB-lite"/>
    </source>
</evidence>
<evidence type="ECO:0000313" key="3">
    <source>
        <dbReference type="Proteomes" id="UP001162891"/>
    </source>
</evidence>
<dbReference type="EMBL" id="AP025591">
    <property type="protein sequence ID" value="BDG01779.1"/>
    <property type="molecule type" value="Genomic_DNA"/>
</dbReference>
<sequence>MTLAVVVVLLAVHAASPGEPADPPARPSDAAPADEAPADEAPVAAKAPASPPARAADSMPDPPPAITPARPGDEGVFWLRFGETIAGRFVSTGPGGDEVELRTGDRVRFPAGAIVGRYGDLPRLGGDPRDEDPACGHHLHVPSALALRAGDVAVRATAAALPAVDAGVTPWLTASVALSVPSLYVPSLDGASFPRPAVAASIAVHAHPLGWLHALGGVQAISGREGAVALLYGSVTAGTPAAHLTVYAGPPLPEAERLGRFDAVVVAAAGTVSVFPHVALVGEGWVTPRADAREALGALALRLFERRWSVDVGWIQTTAGEGAPWFALGWRGTWRRD</sequence>
<organism evidence="2 3">
    <name type="scientific">Anaeromyxobacter oryzae</name>
    <dbReference type="NCBI Taxonomy" id="2918170"/>
    <lineage>
        <taxon>Bacteria</taxon>
        <taxon>Pseudomonadati</taxon>
        <taxon>Myxococcota</taxon>
        <taxon>Myxococcia</taxon>
        <taxon>Myxococcales</taxon>
        <taxon>Cystobacterineae</taxon>
        <taxon>Anaeromyxobacteraceae</taxon>
        <taxon>Anaeromyxobacter</taxon>
    </lineage>
</organism>
<evidence type="ECO:0000313" key="2">
    <source>
        <dbReference type="EMBL" id="BDG01779.1"/>
    </source>
</evidence>
<feature type="compositionally biased region" description="Low complexity" evidence="1">
    <location>
        <begin position="27"/>
        <end position="59"/>
    </location>
</feature>
<name>A0ABM7WQP6_9BACT</name>
<feature type="region of interest" description="Disordered" evidence="1">
    <location>
        <begin position="16"/>
        <end position="71"/>
    </location>
</feature>
<dbReference type="RefSeq" id="WP_248358594.1">
    <property type="nucleotide sequence ID" value="NZ_AP025591.1"/>
</dbReference>
<gene>
    <name evidence="2" type="ORF">AMOR_07750</name>
</gene>